<keyword evidence="4" id="KW-1185">Reference proteome</keyword>
<dbReference type="Gene3D" id="3.30.565.10">
    <property type="entry name" value="Histidine kinase-like ATPase, C-terminal domain"/>
    <property type="match status" value="1"/>
</dbReference>
<gene>
    <name evidence="3" type="ORF">ACFSQ6_06410</name>
</gene>
<keyword evidence="3" id="KW-0808">Transferase</keyword>
<dbReference type="EMBL" id="JBHUMB010000006">
    <property type="protein sequence ID" value="MFD2743026.1"/>
    <property type="molecule type" value="Genomic_DNA"/>
</dbReference>
<reference evidence="4" key="1">
    <citation type="journal article" date="2019" name="Int. J. Syst. Evol. Microbiol.">
        <title>The Global Catalogue of Microorganisms (GCM) 10K type strain sequencing project: providing services to taxonomists for standard genome sequencing and annotation.</title>
        <authorList>
            <consortium name="The Broad Institute Genomics Platform"/>
            <consortium name="The Broad Institute Genome Sequencing Center for Infectious Disease"/>
            <person name="Wu L."/>
            <person name="Ma J."/>
        </authorList>
    </citation>
    <scope>NUCLEOTIDE SEQUENCE [LARGE SCALE GENOMIC DNA]</scope>
    <source>
        <strain evidence="4">KCTC 42247</strain>
    </source>
</reference>
<dbReference type="RefSeq" id="WP_156472481.1">
    <property type="nucleotide sequence ID" value="NZ_JBHUMB010000006.1"/>
</dbReference>
<dbReference type="InterPro" id="IPR050640">
    <property type="entry name" value="Bact_2-comp_sensor_kinase"/>
</dbReference>
<feature type="domain" description="Signal transduction histidine kinase internal region" evidence="2">
    <location>
        <begin position="160"/>
        <end position="233"/>
    </location>
</feature>
<evidence type="ECO:0000313" key="4">
    <source>
        <dbReference type="Proteomes" id="UP001597418"/>
    </source>
</evidence>
<keyword evidence="3" id="KW-0418">Kinase</keyword>
<proteinExistence type="predicted"/>
<dbReference type="EC" id="2.7.13.3" evidence="3"/>
<keyword evidence="1" id="KW-0812">Transmembrane</keyword>
<dbReference type="InterPro" id="IPR010559">
    <property type="entry name" value="Sig_transdc_His_kin_internal"/>
</dbReference>
<evidence type="ECO:0000313" key="3">
    <source>
        <dbReference type="EMBL" id="MFD2743026.1"/>
    </source>
</evidence>
<accession>A0ABW5UAR5</accession>
<dbReference type="Proteomes" id="UP001597418">
    <property type="component" value="Unassembled WGS sequence"/>
</dbReference>
<comment type="caution">
    <text evidence="3">The sequence shown here is derived from an EMBL/GenBank/DDBJ whole genome shotgun (WGS) entry which is preliminary data.</text>
</comment>
<name>A0ABW5UAR5_9SPHI</name>
<keyword evidence="1" id="KW-0472">Membrane</keyword>
<feature type="transmembrane region" description="Helical" evidence="1">
    <location>
        <begin position="7"/>
        <end position="27"/>
    </location>
</feature>
<organism evidence="3 4">
    <name type="scientific">Sphingobacterium populi</name>
    <dbReference type="NCBI Taxonomy" id="1812824"/>
    <lineage>
        <taxon>Bacteria</taxon>
        <taxon>Pseudomonadati</taxon>
        <taxon>Bacteroidota</taxon>
        <taxon>Sphingobacteriia</taxon>
        <taxon>Sphingobacteriales</taxon>
        <taxon>Sphingobacteriaceae</taxon>
        <taxon>Sphingobacterium</taxon>
    </lineage>
</organism>
<evidence type="ECO:0000256" key="1">
    <source>
        <dbReference type="SAM" id="Phobius"/>
    </source>
</evidence>
<sequence>MNARKLVPDLLISLLFGLVIMLIISMQECGCNISSIPIEWLAFTLFLSTSLYLINKNFAIALQRYLEKRWHRFFVYLCASPVVTAVVLFLIRFLIFGRESNYRPVAFLQEESLQFYLLSAAIALVTGGIFYAFNALKALKDAQITTEKAKSSLSETKFIHLKNQIDPHFLFNSLNVLSGLIEEDAAKAFRYTNSLSAIYRSMLSQKDKDLVPLREELATGKDFLYLLQIRFEGALTYEIAAGLEQEQKFVVPLCLQLLLENAVKHNEASEARPLHIKIFSNSDYLVVENNLQPRNSFVESNKLGLSIITERYRNLTDKSVRIEENEQIFRVALPLITKI</sequence>
<feature type="transmembrane region" description="Helical" evidence="1">
    <location>
        <begin position="74"/>
        <end position="95"/>
    </location>
</feature>
<keyword evidence="1" id="KW-1133">Transmembrane helix</keyword>
<protein>
    <submittedName>
        <fullName evidence="3">Sensor histidine kinase</fullName>
        <ecNumber evidence="3">2.7.13.3</ecNumber>
    </submittedName>
</protein>
<evidence type="ECO:0000259" key="2">
    <source>
        <dbReference type="Pfam" id="PF06580"/>
    </source>
</evidence>
<dbReference type="PANTHER" id="PTHR34220">
    <property type="entry name" value="SENSOR HISTIDINE KINASE YPDA"/>
    <property type="match status" value="1"/>
</dbReference>
<dbReference type="GO" id="GO:0004673">
    <property type="term" value="F:protein histidine kinase activity"/>
    <property type="evidence" value="ECO:0007669"/>
    <property type="project" value="UniProtKB-EC"/>
</dbReference>
<dbReference type="InterPro" id="IPR036890">
    <property type="entry name" value="HATPase_C_sf"/>
</dbReference>
<feature type="transmembrane region" description="Helical" evidence="1">
    <location>
        <begin position="115"/>
        <end position="133"/>
    </location>
</feature>
<feature type="transmembrane region" description="Helical" evidence="1">
    <location>
        <begin position="33"/>
        <end position="54"/>
    </location>
</feature>
<dbReference type="PANTHER" id="PTHR34220:SF7">
    <property type="entry name" value="SENSOR HISTIDINE KINASE YPDA"/>
    <property type="match status" value="1"/>
</dbReference>
<dbReference type="Pfam" id="PF06580">
    <property type="entry name" value="His_kinase"/>
    <property type="match status" value="1"/>
</dbReference>